<proteinExistence type="predicted"/>
<dbReference type="EMBL" id="BARS01045219">
    <property type="protein sequence ID" value="GAG30333.1"/>
    <property type="molecule type" value="Genomic_DNA"/>
</dbReference>
<evidence type="ECO:0000313" key="1">
    <source>
        <dbReference type="EMBL" id="GAG30333.1"/>
    </source>
</evidence>
<gene>
    <name evidence="1" type="ORF">S01H1_68199</name>
</gene>
<protein>
    <submittedName>
        <fullName evidence="1">Uncharacterized protein</fullName>
    </submittedName>
</protein>
<sequence length="49" mass="5625">MSGWAIARQAPRKQLFREDEAMSLIREVFGASPFGPLLEHTKKVHECVR</sequence>
<dbReference type="AlphaFoldDB" id="X0X0Z6"/>
<feature type="non-terminal residue" evidence="1">
    <location>
        <position position="49"/>
    </location>
</feature>
<comment type="caution">
    <text evidence="1">The sequence shown here is derived from an EMBL/GenBank/DDBJ whole genome shotgun (WGS) entry which is preliminary data.</text>
</comment>
<organism evidence="1">
    <name type="scientific">marine sediment metagenome</name>
    <dbReference type="NCBI Taxonomy" id="412755"/>
    <lineage>
        <taxon>unclassified sequences</taxon>
        <taxon>metagenomes</taxon>
        <taxon>ecological metagenomes</taxon>
    </lineage>
</organism>
<reference evidence="1" key="1">
    <citation type="journal article" date="2014" name="Front. Microbiol.">
        <title>High frequency of phylogenetically diverse reductive dehalogenase-homologous genes in deep subseafloor sedimentary metagenomes.</title>
        <authorList>
            <person name="Kawai M."/>
            <person name="Futagami T."/>
            <person name="Toyoda A."/>
            <person name="Takaki Y."/>
            <person name="Nishi S."/>
            <person name="Hori S."/>
            <person name="Arai W."/>
            <person name="Tsubouchi T."/>
            <person name="Morono Y."/>
            <person name="Uchiyama I."/>
            <person name="Ito T."/>
            <person name="Fujiyama A."/>
            <person name="Inagaki F."/>
            <person name="Takami H."/>
        </authorList>
    </citation>
    <scope>NUCLEOTIDE SEQUENCE</scope>
    <source>
        <strain evidence="1">Expedition CK06-06</strain>
    </source>
</reference>
<accession>X0X0Z6</accession>
<name>X0X0Z6_9ZZZZ</name>